<organism evidence="1 2">
    <name type="scientific">Marinococcus luteus</name>
    <dbReference type="NCBI Taxonomy" id="1122204"/>
    <lineage>
        <taxon>Bacteria</taxon>
        <taxon>Bacillati</taxon>
        <taxon>Bacillota</taxon>
        <taxon>Bacilli</taxon>
        <taxon>Bacillales</taxon>
        <taxon>Bacillaceae</taxon>
        <taxon>Marinococcus</taxon>
    </lineage>
</organism>
<keyword evidence="2" id="KW-1185">Reference proteome</keyword>
<reference evidence="1 2" key="1">
    <citation type="submission" date="2016-10" db="EMBL/GenBank/DDBJ databases">
        <authorList>
            <person name="de Groot N.N."/>
        </authorList>
    </citation>
    <scope>NUCLEOTIDE SEQUENCE [LARGE SCALE GENOMIC DNA]</scope>
    <source>
        <strain evidence="1 2">DSM 23126</strain>
    </source>
</reference>
<evidence type="ECO:0000313" key="1">
    <source>
        <dbReference type="EMBL" id="SDW16107.1"/>
    </source>
</evidence>
<dbReference type="RefSeq" id="WP_091611101.1">
    <property type="nucleotide sequence ID" value="NZ_FNNC01000001.1"/>
</dbReference>
<dbReference type="Proteomes" id="UP000199488">
    <property type="component" value="Unassembled WGS sequence"/>
</dbReference>
<accession>A0A1H2R9M9</accession>
<dbReference type="AlphaFoldDB" id="A0A1H2R9M9"/>
<evidence type="ECO:0000313" key="2">
    <source>
        <dbReference type="Proteomes" id="UP000199488"/>
    </source>
</evidence>
<dbReference type="InterPro" id="IPR024992">
    <property type="entry name" value="DUF3891"/>
</dbReference>
<dbReference type="Pfam" id="PF13030">
    <property type="entry name" value="DUF3891"/>
    <property type="match status" value="1"/>
</dbReference>
<proteinExistence type="predicted"/>
<sequence length="248" mass="29124">MISENRNGWVEVMMQQEHAALSGECMKYWHHTTFKEQPSWPSALQAAARHDDAWKTLDEEPMLDENGWPVSFVHYPVPPKLGAYRNTINALEEEDPYQAYLISSHYGSFFKDSEVPEEIAFMQEEIARQQRLIVGYQWNFLMAAEHFHLLQFFDDLSLYICMNTPGASKEQEVPWFRDGFRQTFASLDHETIYAHWEDEETVALQPFPFTESFTVEVERRCVQQPLEAPEELWNVEPDSRRVTLKPAE</sequence>
<dbReference type="EMBL" id="FNNC01000001">
    <property type="protein sequence ID" value="SDW16107.1"/>
    <property type="molecule type" value="Genomic_DNA"/>
</dbReference>
<dbReference type="OrthoDB" id="190426at2"/>
<name>A0A1H2R9M9_9BACI</name>
<dbReference type="STRING" id="1122204.SAMN05421781_0659"/>
<protein>
    <recommendedName>
        <fullName evidence="3">DUF3891 domain-containing protein</fullName>
    </recommendedName>
</protein>
<evidence type="ECO:0008006" key="3">
    <source>
        <dbReference type="Google" id="ProtNLM"/>
    </source>
</evidence>
<gene>
    <name evidence="1" type="ORF">SAMN05421781_0659</name>
</gene>